<keyword evidence="4 5" id="KW-0732">Signal</keyword>
<sequence>MRQDYAALLLVVVVMFLGHWTNASLVTDTKDIERDSLGSTLNTHSVANDQSKRFLRIQGKVANPSASAEATFKNGEEREIGAAQVFGMAIKAMRAKAKLTIMLGRGFSPAKAMKKLQVTTLKDKNINKFARYYARYLAKYPKKAAKLPATPEDFIVLPKLKDWLTQKASTIRVKNALKALGVTNTKKYMEMYMKDFDDLIVAKFKEWLGERVFPQQIQGKMKEVFGFTDENYVRLYVKMWGERQARLPALANRQRI</sequence>
<dbReference type="OrthoDB" id="127608at2759"/>
<evidence type="ECO:0000256" key="4">
    <source>
        <dbReference type="ARBA" id="ARBA00022729"/>
    </source>
</evidence>
<dbReference type="Proteomes" id="UP001165083">
    <property type="component" value="Unassembled WGS sequence"/>
</dbReference>
<comment type="caution">
    <text evidence="6">The sequence shown here is derived from an EMBL/GenBank/DDBJ whole genome shotgun (WGS) entry which is preliminary data.</text>
</comment>
<evidence type="ECO:0000256" key="2">
    <source>
        <dbReference type="ARBA" id="ARBA00010400"/>
    </source>
</evidence>
<dbReference type="Pfam" id="PF16810">
    <property type="entry name" value="RXLR"/>
    <property type="match status" value="1"/>
</dbReference>
<name>A0A9W6U6N8_9STRA</name>
<comment type="similarity">
    <text evidence="2 5">Belongs to the RxLR effector family.</text>
</comment>
<dbReference type="EMBL" id="BSXW01000610">
    <property type="protein sequence ID" value="GMF26507.1"/>
    <property type="molecule type" value="Genomic_DNA"/>
</dbReference>
<evidence type="ECO:0000313" key="7">
    <source>
        <dbReference type="Proteomes" id="UP001165083"/>
    </source>
</evidence>
<gene>
    <name evidence="6" type="ORF">Plil01_001101900</name>
</gene>
<evidence type="ECO:0000256" key="5">
    <source>
        <dbReference type="RuleBase" id="RU367124"/>
    </source>
</evidence>
<organism evidence="6 7">
    <name type="scientific">Phytophthora lilii</name>
    <dbReference type="NCBI Taxonomy" id="2077276"/>
    <lineage>
        <taxon>Eukaryota</taxon>
        <taxon>Sar</taxon>
        <taxon>Stramenopiles</taxon>
        <taxon>Oomycota</taxon>
        <taxon>Peronosporomycetes</taxon>
        <taxon>Peronosporales</taxon>
        <taxon>Peronosporaceae</taxon>
        <taxon>Phytophthora</taxon>
    </lineage>
</organism>
<keyword evidence="3 5" id="KW-0964">Secreted</keyword>
<feature type="signal peptide" evidence="5">
    <location>
        <begin position="1"/>
        <end position="23"/>
    </location>
</feature>
<dbReference type="AlphaFoldDB" id="A0A9W6U6N8"/>
<comment type="function">
    <text evidence="5">Effector that suppresses plant defense responses during pathogen infection.</text>
</comment>
<feature type="chain" id="PRO_5044953369" description="RxLR effector protein" evidence="5">
    <location>
        <begin position="24"/>
        <end position="256"/>
    </location>
</feature>
<accession>A0A9W6U6N8</accession>
<evidence type="ECO:0000256" key="3">
    <source>
        <dbReference type="ARBA" id="ARBA00022525"/>
    </source>
</evidence>
<protein>
    <recommendedName>
        <fullName evidence="5">RxLR effector protein</fullName>
    </recommendedName>
</protein>
<comment type="subcellular location">
    <subcellularLocation>
        <location evidence="1 5">Secreted</location>
    </subcellularLocation>
</comment>
<evidence type="ECO:0000256" key="1">
    <source>
        <dbReference type="ARBA" id="ARBA00004613"/>
    </source>
</evidence>
<dbReference type="InterPro" id="IPR031825">
    <property type="entry name" value="RXLR"/>
</dbReference>
<proteinExistence type="inferred from homology"/>
<comment type="domain">
    <text evidence="5">The RxLR-dEER motif acts to carry the protein into the host cell cytoplasm through binding to cell surface phosphatidylinositol-3-phosphate.</text>
</comment>
<evidence type="ECO:0000313" key="6">
    <source>
        <dbReference type="EMBL" id="GMF26507.1"/>
    </source>
</evidence>
<keyword evidence="7" id="KW-1185">Reference proteome</keyword>
<reference evidence="6" key="1">
    <citation type="submission" date="2023-04" db="EMBL/GenBank/DDBJ databases">
        <title>Phytophthora lilii NBRC 32176.</title>
        <authorList>
            <person name="Ichikawa N."/>
            <person name="Sato H."/>
            <person name="Tonouchi N."/>
        </authorList>
    </citation>
    <scope>NUCLEOTIDE SEQUENCE</scope>
    <source>
        <strain evidence="6">NBRC 32176</strain>
    </source>
</reference>